<evidence type="ECO:0000256" key="2">
    <source>
        <dbReference type="ARBA" id="ARBA00006442"/>
    </source>
</evidence>
<dbReference type="Pfam" id="PF00355">
    <property type="entry name" value="Rieske"/>
    <property type="match status" value="1"/>
</dbReference>
<dbReference type="GO" id="GO:0016651">
    <property type="term" value="F:oxidoreductase activity, acting on NAD(P)H"/>
    <property type="evidence" value="ECO:0007669"/>
    <property type="project" value="TreeGrafter"/>
</dbReference>
<gene>
    <name evidence="11" type="ORF">PPERSA_10496</name>
</gene>
<dbReference type="EMBL" id="LDAU01000028">
    <property type="protein sequence ID" value="KRX10397.1"/>
    <property type="molecule type" value="Genomic_DNA"/>
</dbReference>
<dbReference type="InterPro" id="IPR023753">
    <property type="entry name" value="FAD/NAD-binding_dom"/>
</dbReference>
<accession>A0A0V0R7A7</accession>
<dbReference type="Gene3D" id="2.102.10.10">
    <property type="entry name" value="Rieske [2Fe-2S] iron-sulphur domain"/>
    <property type="match status" value="1"/>
</dbReference>
<dbReference type="PROSITE" id="PS51296">
    <property type="entry name" value="RIESKE"/>
    <property type="match status" value="1"/>
</dbReference>
<sequence>MRQALKFKNLFNSFSKNIFNKQSYKKFSKADLLKHSVLIMGFQLNSYLFYNKLYCDDGSKEVQKQDKNQNQQEKLSALRNLIKYDVCQSSDIKEGQIFPFEIEDSNGEKYPILLVRHKGKVFAVGGVCTYDGKTQLKDGICFENKLYCPLHGCAYNIHNGQTELAPAMDDLPRFFAEEKNGKVVVYAPKEVPKRLIPHFMPRDYNDLRKVVIIGSGASAQACVETLRHMGYTGEIVMVSKETKFPYDKTKLSKEIRNLDYKKIQLRDQDWFKQYGVSLMMGRECVYVDKTHGSPHIKLEDGLRLEYDALVIATGSLPASTKFKGTKEQKNLLYLEDIEDHKKLREQLETAKNITVMGANVRSLETAATIRKEYPHIKEIYIIDENKENPLKETYGKELADELIKQQVQNDVWFVLHQKIDEMKGNDEKIEKIKFENGLEINTDVVLMFPNNRIGNTEWIDESNMDQFDYDEFGKMKTNYNMRSDYKRIFATGECANTQYFAINDEIGCEGWNMSWHTGMTAAYNILALRVPFHQIPFQWNNIYGKTLQYLGYARYWNEAHIIGSIKDWDFVVVYSFYDSIIAAAGTPSQTKNMNILNEAFRLEILPSFKDLKDGKVNINNLENIIRSQKRSGCFKEGLYNVRYDPYNKDVIWQNRDKTSEYYNFYEQGLTPVENKMDEEQHI</sequence>
<evidence type="ECO:0000256" key="4">
    <source>
        <dbReference type="ARBA" id="ARBA00022714"/>
    </source>
</evidence>
<dbReference type="AlphaFoldDB" id="A0A0V0R7A7"/>
<keyword evidence="5" id="KW-0479">Metal-binding</keyword>
<comment type="similarity">
    <text evidence="2">Belongs to the FAD-dependent oxidoreductase family.</text>
</comment>
<keyword evidence="4" id="KW-0001">2Fe-2S</keyword>
<evidence type="ECO:0000256" key="3">
    <source>
        <dbReference type="ARBA" id="ARBA00022630"/>
    </source>
</evidence>
<protein>
    <submittedName>
        <fullName evidence="11">Rieske [2Fe-2S] iron-sulfur domain</fullName>
    </submittedName>
</protein>
<keyword evidence="3" id="KW-0285">Flavoprotein</keyword>
<comment type="caution">
    <text evidence="11">The sequence shown here is derived from an EMBL/GenBank/DDBJ whole genome shotgun (WGS) entry which is preliminary data.</text>
</comment>
<evidence type="ECO:0000256" key="6">
    <source>
        <dbReference type="ARBA" id="ARBA00022827"/>
    </source>
</evidence>
<dbReference type="InterPro" id="IPR017941">
    <property type="entry name" value="Rieske_2Fe-2S"/>
</dbReference>
<evidence type="ECO:0000256" key="9">
    <source>
        <dbReference type="ARBA" id="ARBA00023014"/>
    </source>
</evidence>
<reference evidence="11 12" key="1">
    <citation type="journal article" date="2015" name="Sci. Rep.">
        <title>Genome of the facultative scuticociliatosis pathogen Pseudocohnilembus persalinus provides insight into its virulence through horizontal gene transfer.</title>
        <authorList>
            <person name="Xiong J."/>
            <person name="Wang G."/>
            <person name="Cheng J."/>
            <person name="Tian M."/>
            <person name="Pan X."/>
            <person name="Warren A."/>
            <person name="Jiang C."/>
            <person name="Yuan D."/>
            <person name="Miao W."/>
        </authorList>
    </citation>
    <scope>NUCLEOTIDE SEQUENCE [LARGE SCALE GENOMIC DNA]</scope>
    <source>
        <strain evidence="11">36N120E</strain>
    </source>
</reference>
<dbReference type="SUPFAM" id="SSF55424">
    <property type="entry name" value="FAD/NAD-linked reductases, dimerisation (C-terminal) domain"/>
    <property type="match status" value="1"/>
</dbReference>
<feature type="domain" description="Rieske" evidence="10">
    <location>
        <begin position="84"/>
        <end position="185"/>
    </location>
</feature>
<evidence type="ECO:0000256" key="5">
    <source>
        <dbReference type="ARBA" id="ARBA00022723"/>
    </source>
</evidence>
<keyword evidence="7" id="KW-0560">Oxidoreductase</keyword>
<keyword evidence="9" id="KW-0411">Iron-sulfur</keyword>
<dbReference type="Gene3D" id="3.50.50.60">
    <property type="entry name" value="FAD/NAD(P)-binding domain"/>
    <property type="match status" value="2"/>
</dbReference>
<dbReference type="PANTHER" id="PTHR43557">
    <property type="entry name" value="APOPTOSIS-INDUCING FACTOR 1"/>
    <property type="match status" value="1"/>
</dbReference>
<dbReference type="Pfam" id="PF07992">
    <property type="entry name" value="Pyr_redox_2"/>
    <property type="match status" value="1"/>
</dbReference>
<dbReference type="PRINTS" id="PR00368">
    <property type="entry name" value="FADPNR"/>
</dbReference>
<evidence type="ECO:0000313" key="11">
    <source>
        <dbReference type="EMBL" id="KRX10397.1"/>
    </source>
</evidence>
<evidence type="ECO:0000256" key="7">
    <source>
        <dbReference type="ARBA" id="ARBA00023002"/>
    </source>
</evidence>
<dbReference type="InParanoid" id="A0A0V0R7A7"/>
<keyword evidence="6" id="KW-0274">FAD</keyword>
<dbReference type="Proteomes" id="UP000054937">
    <property type="component" value="Unassembled WGS sequence"/>
</dbReference>
<dbReference type="GO" id="GO:0005737">
    <property type="term" value="C:cytoplasm"/>
    <property type="evidence" value="ECO:0007669"/>
    <property type="project" value="TreeGrafter"/>
</dbReference>
<dbReference type="InterPro" id="IPR050446">
    <property type="entry name" value="FAD-oxidoreductase/Apoptosis"/>
</dbReference>
<dbReference type="OrthoDB" id="432169at2759"/>
<evidence type="ECO:0000256" key="8">
    <source>
        <dbReference type="ARBA" id="ARBA00023004"/>
    </source>
</evidence>
<dbReference type="InterPro" id="IPR036188">
    <property type="entry name" value="FAD/NAD-bd_sf"/>
</dbReference>
<proteinExistence type="inferred from homology"/>
<evidence type="ECO:0000313" key="12">
    <source>
        <dbReference type="Proteomes" id="UP000054937"/>
    </source>
</evidence>
<organism evidence="11 12">
    <name type="scientific">Pseudocohnilembus persalinus</name>
    <name type="common">Ciliate</name>
    <dbReference type="NCBI Taxonomy" id="266149"/>
    <lineage>
        <taxon>Eukaryota</taxon>
        <taxon>Sar</taxon>
        <taxon>Alveolata</taxon>
        <taxon>Ciliophora</taxon>
        <taxon>Intramacronucleata</taxon>
        <taxon>Oligohymenophorea</taxon>
        <taxon>Scuticociliatia</taxon>
        <taxon>Philasterida</taxon>
        <taxon>Pseudocohnilembidae</taxon>
        <taxon>Pseudocohnilembus</taxon>
    </lineage>
</organism>
<dbReference type="InterPro" id="IPR036922">
    <property type="entry name" value="Rieske_2Fe-2S_sf"/>
</dbReference>
<dbReference type="SUPFAM" id="SSF51905">
    <property type="entry name" value="FAD/NAD(P)-binding domain"/>
    <property type="match status" value="2"/>
</dbReference>
<evidence type="ECO:0000256" key="1">
    <source>
        <dbReference type="ARBA" id="ARBA00001974"/>
    </source>
</evidence>
<keyword evidence="8" id="KW-0408">Iron</keyword>
<keyword evidence="12" id="KW-1185">Reference proteome</keyword>
<dbReference type="OMA" id="NEGIRCK"/>
<comment type="cofactor">
    <cofactor evidence="1">
        <name>FAD</name>
        <dbReference type="ChEBI" id="CHEBI:57692"/>
    </cofactor>
</comment>
<evidence type="ECO:0000259" key="10">
    <source>
        <dbReference type="PROSITE" id="PS51296"/>
    </source>
</evidence>
<name>A0A0V0R7A7_PSEPJ</name>
<dbReference type="PANTHER" id="PTHR43557:SF2">
    <property type="entry name" value="RIESKE DOMAIN-CONTAINING PROTEIN-RELATED"/>
    <property type="match status" value="1"/>
</dbReference>
<dbReference type="GO" id="GO:0051537">
    <property type="term" value="F:2 iron, 2 sulfur cluster binding"/>
    <property type="evidence" value="ECO:0007669"/>
    <property type="project" value="UniProtKB-KW"/>
</dbReference>
<dbReference type="GO" id="GO:0046872">
    <property type="term" value="F:metal ion binding"/>
    <property type="evidence" value="ECO:0007669"/>
    <property type="project" value="UniProtKB-KW"/>
</dbReference>
<dbReference type="SUPFAM" id="SSF50022">
    <property type="entry name" value="ISP domain"/>
    <property type="match status" value="1"/>
</dbReference>
<dbReference type="InterPro" id="IPR016156">
    <property type="entry name" value="FAD/NAD-linked_Rdtase_dimer_sf"/>
</dbReference>